<name>A0A0L7KXM7_OPEBR</name>
<gene>
    <name evidence="3" type="ORF">OBRU01_19300</name>
</gene>
<feature type="coiled-coil region" evidence="1">
    <location>
        <begin position="3"/>
        <end position="37"/>
    </location>
</feature>
<keyword evidence="1" id="KW-0175">Coiled coil</keyword>
<dbReference type="EMBL" id="JTDY01004770">
    <property type="protein sequence ID" value="KOB67784.1"/>
    <property type="molecule type" value="Genomic_DNA"/>
</dbReference>
<dbReference type="STRING" id="104452.A0A0L7KXM7"/>
<evidence type="ECO:0000256" key="1">
    <source>
        <dbReference type="SAM" id="Coils"/>
    </source>
</evidence>
<reference evidence="3 4" key="1">
    <citation type="journal article" date="2015" name="Genome Biol. Evol.">
        <title>The genome of winter moth (Operophtera brumata) provides a genomic perspective on sexual dimorphism and phenology.</title>
        <authorList>
            <person name="Derks M.F."/>
            <person name="Smit S."/>
            <person name="Salis L."/>
            <person name="Schijlen E."/>
            <person name="Bossers A."/>
            <person name="Mateman C."/>
            <person name="Pijl A.S."/>
            <person name="de Ridder D."/>
            <person name="Groenen M.A."/>
            <person name="Visser M.E."/>
            <person name="Megens H.J."/>
        </authorList>
    </citation>
    <scope>NUCLEOTIDE SEQUENCE [LARGE SCALE GENOMIC DNA]</scope>
    <source>
        <strain evidence="3">WM2013NL</strain>
        <tissue evidence="3">Head and thorax</tissue>
    </source>
</reference>
<keyword evidence="4" id="KW-1185">Reference proteome</keyword>
<dbReference type="Proteomes" id="UP000037510">
    <property type="component" value="Unassembled WGS sequence"/>
</dbReference>
<evidence type="ECO:0000313" key="3">
    <source>
        <dbReference type="EMBL" id="KOB67784.1"/>
    </source>
</evidence>
<accession>A0A0L7KXM7</accession>
<feature type="region of interest" description="Disordered" evidence="2">
    <location>
        <begin position="45"/>
        <end position="94"/>
    </location>
</feature>
<evidence type="ECO:0000313" key="4">
    <source>
        <dbReference type="Proteomes" id="UP000037510"/>
    </source>
</evidence>
<protein>
    <submittedName>
        <fullName evidence="3">Uncharacterized protein</fullName>
    </submittedName>
</protein>
<feature type="compositionally biased region" description="Polar residues" evidence="2">
    <location>
        <begin position="81"/>
        <end position="94"/>
    </location>
</feature>
<organism evidence="3 4">
    <name type="scientific">Operophtera brumata</name>
    <name type="common">Winter moth</name>
    <name type="synonym">Phalaena brumata</name>
    <dbReference type="NCBI Taxonomy" id="104452"/>
    <lineage>
        <taxon>Eukaryota</taxon>
        <taxon>Metazoa</taxon>
        <taxon>Ecdysozoa</taxon>
        <taxon>Arthropoda</taxon>
        <taxon>Hexapoda</taxon>
        <taxon>Insecta</taxon>
        <taxon>Pterygota</taxon>
        <taxon>Neoptera</taxon>
        <taxon>Endopterygota</taxon>
        <taxon>Lepidoptera</taxon>
        <taxon>Glossata</taxon>
        <taxon>Ditrysia</taxon>
        <taxon>Geometroidea</taxon>
        <taxon>Geometridae</taxon>
        <taxon>Larentiinae</taxon>
        <taxon>Operophtera</taxon>
    </lineage>
</organism>
<sequence>MDAIELLAREDEFQRLNKQLEKKTDSLMREIEHVMQKQDFFSVFSPSLSPSQKTTKKHCCTPPTPEPVTPLRNQRKKNSEPRSPNRNRTQIKNETQNRTVCDCCPTRDKSDMEFLYAFVSVNVKDKASQCEGHLTQLAEFESERAEKRGGQTYFRTSEGRHSTHDTRGEIAISRLQSQIKTLTSRIDKQAALIDNLRKQNLILATDGAVKCLERDYCNFLNQDL</sequence>
<proteinExistence type="predicted"/>
<dbReference type="AlphaFoldDB" id="A0A0L7KXM7"/>
<comment type="caution">
    <text evidence="3">The sequence shown here is derived from an EMBL/GenBank/DDBJ whole genome shotgun (WGS) entry which is preliminary data.</text>
</comment>
<evidence type="ECO:0000256" key="2">
    <source>
        <dbReference type="SAM" id="MobiDB-lite"/>
    </source>
</evidence>
<feature type="coiled-coil region" evidence="1">
    <location>
        <begin position="172"/>
        <end position="199"/>
    </location>
</feature>